<dbReference type="SUPFAM" id="SSF47413">
    <property type="entry name" value="lambda repressor-like DNA-binding domains"/>
    <property type="match status" value="1"/>
</dbReference>
<evidence type="ECO:0000313" key="2">
    <source>
        <dbReference type="Proteomes" id="UP000619743"/>
    </source>
</evidence>
<gene>
    <name evidence="1" type="ORF">GCM10011369_23260</name>
</gene>
<reference evidence="2" key="1">
    <citation type="journal article" date="2019" name="Int. J. Syst. Evol. Microbiol.">
        <title>The Global Catalogue of Microorganisms (GCM) 10K type strain sequencing project: providing services to taxonomists for standard genome sequencing and annotation.</title>
        <authorList>
            <consortium name="The Broad Institute Genomics Platform"/>
            <consortium name="The Broad Institute Genome Sequencing Center for Infectious Disease"/>
            <person name="Wu L."/>
            <person name="Ma J."/>
        </authorList>
    </citation>
    <scope>NUCLEOTIDE SEQUENCE [LARGE SCALE GENOMIC DNA]</scope>
    <source>
        <strain evidence="2">CGMCC 1.10130</strain>
    </source>
</reference>
<dbReference type="AlphaFoldDB" id="A0A8J2XPJ8"/>
<name>A0A8J2XPJ8_9GAMM</name>
<dbReference type="EMBL" id="BMDX01000011">
    <property type="protein sequence ID" value="GGA80662.1"/>
    <property type="molecule type" value="Genomic_DNA"/>
</dbReference>
<dbReference type="InterPro" id="IPR010982">
    <property type="entry name" value="Lambda_DNA-bd_dom_sf"/>
</dbReference>
<dbReference type="Proteomes" id="UP000619743">
    <property type="component" value="Unassembled WGS sequence"/>
</dbReference>
<evidence type="ECO:0008006" key="3">
    <source>
        <dbReference type="Google" id="ProtNLM"/>
    </source>
</evidence>
<dbReference type="InterPro" id="IPR031856">
    <property type="entry name" value="YdaS_toxin-like"/>
</dbReference>
<protein>
    <recommendedName>
        <fullName evidence="3">Helix-turn-helix domain-containing protein</fullName>
    </recommendedName>
</protein>
<dbReference type="Gene3D" id="1.10.260.40">
    <property type="entry name" value="lambda repressor-like DNA-binding domains"/>
    <property type="match status" value="1"/>
</dbReference>
<comment type="caution">
    <text evidence="1">The sequence shown here is derived from an EMBL/GenBank/DDBJ whole genome shotgun (WGS) entry which is preliminary data.</text>
</comment>
<evidence type="ECO:0000313" key="1">
    <source>
        <dbReference type="EMBL" id="GGA80662.1"/>
    </source>
</evidence>
<accession>A0A8J2XPJ8</accession>
<dbReference type="GO" id="GO:0003677">
    <property type="term" value="F:DNA binding"/>
    <property type="evidence" value="ECO:0007669"/>
    <property type="project" value="InterPro"/>
</dbReference>
<dbReference type="Pfam" id="PF15943">
    <property type="entry name" value="YdaS_toxin"/>
    <property type="match status" value="1"/>
</dbReference>
<dbReference type="RefSeq" id="WP_188708196.1">
    <property type="nucleotide sequence ID" value="NZ_BMDX01000011.1"/>
</dbReference>
<organism evidence="1 2">
    <name type="scientific">Neiella marina</name>
    <dbReference type="NCBI Taxonomy" id="508461"/>
    <lineage>
        <taxon>Bacteria</taxon>
        <taxon>Pseudomonadati</taxon>
        <taxon>Pseudomonadota</taxon>
        <taxon>Gammaproteobacteria</taxon>
        <taxon>Alteromonadales</taxon>
        <taxon>Echinimonadaceae</taxon>
        <taxon>Neiella</taxon>
    </lineage>
</organism>
<proteinExistence type="predicted"/>
<keyword evidence="2" id="KW-1185">Reference proteome</keyword>
<sequence>MKKASDTPSAQNYVEPLQRAVAICGGQKPLGIKVGKSQAQVSLWLNRDKKAPANMVLKIEAATGVPRHELRPDIYPPDEYKAVAQILQQKKAA</sequence>